<dbReference type="InterPro" id="IPR058240">
    <property type="entry name" value="rSAM_sf"/>
</dbReference>
<dbReference type="InterPro" id="IPR007197">
    <property type="entry name" value="rSAM"/>
</dbReference>
<evidence type="ECO:0000256" key="2">
    <source>
        <dbReference type="ARBA" id="ARBA00010765"/>
    </source>
</evidence>
<proteinExistence type="inferred from homology"/>
<name>A0ABZ0RT18_9BACI</name>
<organism evidence="15 16">
    <name type="scientific">Lysinibacillus louembei</name>
    <dbReference type="NCBI Taxonomy" id="1470088"/>
    <lineage>
        <taxon>Bacteria</taxon>
        <taxon>Bacillati</taxon>
        <taxon>Bacillota</taxon>
        <taxon>Bacilli</taxon>
        <taxon>Bacillales</taxon>
        <taxon>Bacillaceae</taxon>
        <taxon>Lysinibacillus</taxon>
    </lineage>
</organism>
<keyword evidence="11 13" id="KW-0411">Iron-sulfur</keyword>
<evidence type="ECO:0000256" key="10">
    <source>
        <dbReference type="ARBA" id="ARBA00023004"/>
    </source>
</evidence>
<feature type="binding site" evidence="13">
    <location>
        <position position="140"/>
    </location>
    <ligand>
        <name>[2Fe-2S] cluster</name>
        <dbReference type="ChEBI" id="CHEBI:190135"/>
    </ligand>
</feature>
<evidence type="ECO:0000256" key="7">
    <source>
        <dbReference type="ARBA" id="ARBA00022714"/>
    </source>
</evidence>
<evidence type="ECO:0000259" key="14">
    <source>
        <dbReference type="PROSITE" id="PS51918"/>
    </source>
</evidence>
<comment type="catalytic activity">
    <reaction evidence="12 13">
        <text>(4R,5S)-dethiobiotin + (sulfur carrier)-SH + 2 reduced [2Fe-2S]-[ferredoxin] + 2 S-adenosyl-L-methionine = (sulfur carrier)-H + biotin + 2 5'-deoxyadenosine + 2 L-methionine + 2 oxidized [2Fe-2S]-[ferredoxin]</text>
        <dbReference type="Rhea" id="RHEA:22060"/>
        <dbReference type="Rhea" id="RHEA-COMP:10000"/>
        <dbReference type="Rhea" id="RHEA-COMP:10001"/>
        <dbReference type="Rhea" id="RHEA-COMP:14737"/>
        <dbReference type="Rhea" id="RHEA-COMP:14739"/>
        <dbReference type="ChEBI" id="CHEBI:17319"/>
        <dbReference type="ChEBI" id="CHEBI:29917"/>
        <dbReference type="ChEBI" id="CHEBI:33737"/>
        <dbReference type="ChEBI" id="CHEBI:33738"/>
        <dbReference type="ChEBI" id="CHEBI:57586"/>
        <dbReference type="ChEBI" id="CHEBI:57844"/>
        <dbReference type="ChEBI" id="CHEBI:59789"/>
        <dbReference type="ChEBI" id="CHEBI:64428"/>
        <dbReference type="ChEBI" id="CHEBI:149473"/>
        <dbReference type="EC" id="2.8.1.6"/>
    </reaction>
</comment>
<dbReference type="PROSITE" id="PS51918">
    <property type="entry name" value="RADICAL_SAM"/>
    <property type="match status" value="1"/>
</dbReference>
<comment type="similarity">
    <text evidence="2 13">Belongs to the radical SAM superfamily. Biotin synthase family.</text>
</comment>
<sequence>MNWQQLANDVIEGKMLTNHEALAILHIPDEELLPLLHGAYTIRKHYYGNKVKLNMIMNAKSGYCPENCGYCSQSSISTAPIDKYPFITKEEILAGAKQAFDNQIGTFCIVASGRGPTRKDVNVVSEAVKEIKEQYGLKVCACLGLLKDEQAEQLKEAGVDRYNHNLNTSARHHDYITTSHTYEDRVNTVEMAKKHGLSPCSGAIIGMKETKQDVVDIAYALHALDADSIPVNFLNAIDGTKLEGTKELNPRYCLKVLALFRFINPTKEIRISGGREINLGTLQPLGLYAANSIFVGDYLTTAGQEKNKDYQMLEDLGFEIELTAKQREFCEISS</sequence>
<keyword evidence="6 13" id="KW-0949">S-adenosyl-L-methionine</keyword>
<dbReference type="GO" id="GO:0004076">
    <property type="term" value="F:biotin synthase activity"/>
    <property type="evidence" value="ECO:0007669"/>
    <property type="project" value="UniProtKB-EC"/>
</dbReference>
<dbReference type="PANTHER" id="PTHR22976">
    <property type="entry name" value="BIOTIN SYNTHASE"/>
    <property type="match status" value="1"/>
</dbReference>
<keyword evidence="16" id="KW-1185">Reference proteome</keyword>
<feature type="binding site" evidence="13">
    <location>
        <position position="71"/>
    </location>
    <ligand>
        <name>[4Fe-4S] cluster</name>
        <dbReference type="ChEBI" id="CHEBI:49883"/>
        <note>4Fe-4S-S-AdoMet</note>
    </ligand>
</feature>
<feature type="binding site" evidence="13">
    <location>
        <position position="68"/>
    </location>
    <ligand>
        <name>[4Fe-4S] cluster</name>
        <dbReference type="ChEBI" id="CHEBI:49883"/>
        <note>4Fe-4S-S-AdoMet</note>
    </ligand>
</feature>
<dbReference type="Pfam" id="PF06968">
    <property type="entry name" value="BATS"/>
    <property type="match status" value="1"/>
</dbReference>
<comment type="subunit">
    <text evidence="13">Homodimer.</text>
</comment>
<dbReference type="SFLD" id="SFLDG01278">
    <property type="entry name" value="biotin_synthase_like"/>
    <property type="match status" value="1"/>
</dbReference>
<feature type="binding site" evidence="13">
    <location>
        <position position="64"/>
    </location>
    <ligand>
        <name>[4Fe-4S] cluster</name>
        <dbReference type="ChEBI" id="CHEBI:49883"/>
        <note>4Fe-4S-S-AdoMet</note>
    </ligand>
</feature>
<dbReference type="SUPFAM" id="SSF102114">
    <property type="entry name" value="Radical SAM enzymes"/>
    <property type="match status" value="1"/>
</dbReference>
<evidence type="ECO:0000256" key="3">
    <source>
        <dbReference type="ARBA" id="ARBA00012236"/>
    </source>
</evidence>
<reference evidence="15 16" key="1">
    <citation type="submission" date="2023-09" db="EMBL/GenBank/DDBJ databases">
        <authorList>
            <person name="Page C.A."/>
            <person name="Perez-Diaz I.M."/>
        </authorList>
    </citation>
    <scope>NUCLEOTIDE SEQUENCE [LARGE SCALE GENOMIC DNA]</scope>
    <source>
        <strain evidence="15 16">Ll15</strain>
    </source>
</reference>
<dbReference type="SMART" id="SM00876">
    <property type="entry name" value="BATS"/>
    <property type="match status" value="1"/>
</dbReference>
<dbReference type="HAMAP" id="MF_01694">
    <property type="entry name" value="BioB"/>
    <property type="match status" value="1"/>
</dbReference>
<dbReference type="InterPro" id="IPR006638">
    <property type="entry name" value="Elp3/MiaA/NifB-like_rSAM"/>
</dbReference>
<dbReference type="InterPro" id="IPR024177">
    <property type="entry name" value="Biotin_synthase"/>
</dbReference>
<comment type="pathway">
    <text evidence="1 13">Cofactor biosynthesis; biotin biosynthesis; biotin from 7,8-diaminononanoate: step 2/2.</text>
</comment>
<dbReference type="Gene3D" id="3.20.20.70">
    <property type="entry name" value="Aldolase class I"/>
    <property type="match status" value="1"/>
</dbReference>
<protein>
    <recommendedName>
        <fullName evidence="3 13">Biotin synthase</fullName>
        <ecNumber evidence="3 13">2.8.1.6</ecNumber>
    </recommendedName>
</protein>
<keyword evidence="8 13" id="KW-0479">Metal-binding</keyword>
<dbReference type="InterPro" id="IPR013785">
    <property type="entry name" value="Aldolase_TIM"/>
</dbReference>
<dbReference type="InterPro" id="IPR010722">
    <property type="entry name" value="BATS_dom"/>
</dbReference>
<feature type="domain" description="Radical SAM core" evidence="14">
    <location>
        <begin position="46"/>
        <end position="275"/>
    </location>
</feature>
<feature type="binding site" evidence="13">
    <location>
        <position position="270"/>
    </location>
    <ligand>
        <name>[2Fe-2S] cluster</name>
        <dbReference type="ChEBI" id="CHEBI:190135"/>
    </ligand>
</feature>
<keyword evidence="7 13" id="KW-0001">2Fe-2S</keyword>
<dbReference type="PIRSF" id="PIRSF001619">
    <property type="entry name" value="Biotin_synth"/>
    <property type="match status" value="1"/>
</dbReference>
<dbReference type="RefSeq" id="WP_319836413.1">
    <property type="nucleotide sequence ID" value="NZ_CP137624.1"/>
</dbReference>
<feature type="binding site" evidence="13">
    <location>
        <position position="200"/>
    </location>
    <ligand>
        <name>[2Fe-2S] cluster</name>
        <dbReference type="ChEBI" id="CHEBI:190135"/>
    </ligand>
</feature>
<dbReference type="SFLD" id="SFLDG01060">
    <property type="entry name" value="BATS_domain_containing"/>
    <property type="match status" value="1"/>
</dbReference>
<accession>A0ABZ0RT18</accession>
<comment type="cofactor">
    <cofactor evidence="13">
        <name>[4Fe-4S] cluster</name>
        <dbReference type="ChEBI" id="CHEBI:49883"/>
    </cofactor>
    <text evidence="13">Binds 1 [4Fe-4S] cluster. The cluster is coordinated with 3 cysteines and an exchangeable S-adenosyl-L-methionine.</text>
</comment>
<evidence type="ECO:0000256" key="4">
    <source>
        <dbReference type="ARBA" id="ARBA00022485"/>
    </source>
</evidence>
<dbReference type="PANTHER" id="PTHR22976:SF2">
    <property type="entry name" value="BIOTIN SYNTHASE, MITOCHONDRIAL"/>
    <property type="match status" value="1"/>
</dbReference>
<dbReference type="SFLD" id="SFLDS00029">
    <property type="entry name" value="Radical_SAM"/>
    <property type="match status" value="1"/>
</dbReference>
<evidence type="ECO:0000256" key="12">
    <source>
        <dbReference type="ARBA" id="ARBA00051157"/>
    </source>
</evidence>
<dbReference type="CDD" id="cd01335">
    <property type="entry name" value="Radical_SAM"/>
    <property type="match status" value="1"/>
</dbReference>
<evidence type="ECO:0000256" key="1">
    <source>
        <dbReference type="ARBA" id="ARBA00004942"/>
    </source>
</evidence>
<comment type="function">
    <text evidence="13">Catalyzes the conversion of dethiobiotin (DTB) to biotin by the insertion of a sulfur atom into dethiobiotin via a radical-based mechanism.</text>
</comment>
<dbReference type="NCBIfam" id="TIGR00433">
    <property type="entry name" value="bioB"/>
    <property type="match status" value="1"/>
</dbReference>
<evidence type="ECO:0000256" key="13">
    <source>
        <dbReference type="HAMAP-Rule" id="MF_01694"/>
    </source>
</evidence>
<evidence type="ECO:0000313" key="16">
    <source>
        <dbReference type="Proteomes" id="UP001322664"/>
    </source>
</evidence>
<evidence type="ECO:0000256" key="6">
    <source>
        <dbReference type="ARBA" id="ARBA00022691"/>
    </source>
</evidence>
<dbReference type="Pfam" id="PF04055">
    <property type="entry name" value="Radical_SAM"/>
    <property type="match status" value="1"/>
</dbReference>
<dbReference type="EMBL" id="CP137624">
    <property type="protein sequence ID" value="WPK11367.1"/>
    <property type="molecule type" value="Genomic_DNA"/>
</dbReference>
<keyword evidence="5 13" id="KW-0808">Transferase</keyword>
<dbReference type="EC" id="2.8.1.6" evidence="3 13"/>
<feature type="binding site" evidence="13">
    <location>
        <position position="108"/>
    </location>
    <ligand>
        <name>[2Fe-2S] cluster</name>
        <dbReference type="ChEBI" id="CHEBI:190135"/>
    </ligand>
</feature>
<evidence type="ECO:0000256" key="9">
    <source>
        <dbReference type="ARBA" id="ARBA00022756"/>
    </source>
</evidence>
<evidence type="ECO:0000256" key="5">
    <source>
        <dbReference type="ARBA" id="ARBA00022679"/>
    </source>
</evidence>
<dbReference type="SMART" id="SM00729">
    <property type="entry name" value="Elp3"/>
    <property type="match status" value="1"/>
</dbReference>
<keyword evidence="9 13" id="KW-0093">Biotin biosynthesis</keyword>
<dbReference type="Proteomes" id="UP001322664">
    <property type="component" value="Chromosome"/>
</dbReference>
<keyword evidence="10 13" id="KW-0408">Iron</keyword>
<evidence type="ECO:0000256" key="8">
    <source>
        <dbReference type="ARBA" id="ARBA00022723"/>
    </source>
</evidence>
<gene>
    <name evidence="13 15" type="primary">bioB</name>
    <name evidence="15" type="ORF">R6U77_15960</name>
</gene>
<evidence type="ECO:0000256" key="11">
    <source>
        <dbReference type="ARBA" id="ARBA00023014"/>
    </source>
</evidence>
<comment type="cofactor">
    <cofactor evidence="13">
        <name>[2Fe-2S] cluster</name>
        <dbReference type="ChEBI" id="CHEBI:190135"/>
    </cofactor>
    <text evidence="13">Binds 1 [2Fe-2S] cluster. The cluster is coordinated with 3 cysteines and 1 arginine.</text>
</comment>
<evidence type="ECO:0000313" key="15">
    <source>
        <dbReference type="EMBL" id="WPK11367.1"/>
    </source>
</evidence>
<keyword evidence="4 13" id="KW-0004">4Fe-4S</keyword>
<dbReference type="InterPro" id="IPR002684">
    <property type="entry name" value="Biotin_synth/BioAB"/>
</dbReference>